<organism evidence="9 10">
    <name type="scientific">Deinococcus aerophilus</name>
    <dbReference type="NCBI Taxonomy" id="522488"/>
    <lineage>
        <taxon>Bacteria</taxon>
        <taxon>Thermotogati</taxon>
        <taxon>Deinococcota</taxon>
        <taxon>Deinococci</taxon>
        <taxon>Deinococcales</taxon>
        <taxon>Deinococcaceae</taxon>
        <taxon>Deinococcus</taxon>
    </lineage>
</organism>
<evidence type="ECO:0000259" key="8">
    <source>
        <dbReference type="Pfam" id="PF09335"/>
    </source>
</evidence>
<evidence type="ECO:0000256" key="7">
    <source>
        <dbReference type="SAM" id="MobiDB-lite"/>
    </source>
</evidence>
<reference evidence="10" key="1">
    <citation type="journal article" date="2019" name="Int. J. Syst. Evol. Microbiol.">
        <title>The Global Catalogue of Microorganisms (GCM) 10K type strain sequencing project: providing services to taxonomists for standard genome sequencing and annotation.</title>
        <authorList>
            <consortium name="The Broad Institute Genomics Platform"/>
            <consortium name="The Broad Institute Genome Sequencing Center for Infectious Disease"/>
            <person name="Wu L."/>
            <person name="Ma J."/>
        </authorList>
    </citation>
    <scope>NUCLEOTIDE SEQUENCE [LARGE SCALE GENOMIC DNA]</scope>
    <source>
        <strain evidence="10">JCM 15443</strain>
    </source>
</reference>
<keyword evidence="3 6" id="KW-0812">Transmembrane</keyword>
<keyword evidence="4 6" id="KW-1133">Transmembrane helix</keyword>
<evidence type="ECO:0000256" key="5">
    <source>
        <dbReference type="ARBA" id="ARBA00023136"/>
    </source>
</evidence>
<feature type="transmembrane region" description="Helical" evidence="6">
    <location>
        <begin position="210"/>
        <end position="231"/>
    </location>
</feature>
<evidence type="ECO:0000256" key="3">
    <source>
        <dbReference type="ARBA" id="ARBA00022692"/>
    </source>
</evidence>
<name>A0ABQ2GJU6_9DEIO</name>
<feature type="transmembrane region" description="Helical" evidence="6">
    <location>
        <begin position="185"/>
        <end position="204"/>
    </location>
</feature>
<evidence type="ECO:0000313" key="9">
    <source>
        <dbReference type="EMBL" id="GGM00034.1"/>
    </source>
</evidence>
<dbReference type="PANTHER" id="PTHR12677">
    <property type="entry name" value="GOLGI APPARATUS MEMBRANE PROTEIN TVP38-RELATED"/>
    <property type="match status" value="1"/>
</dbReference>
<sequence>MGTVSKLSGMSAALPPPRHLRWLLVGGLLAALLATLILPDSRAFLLRAYVALTAQDPEVTHTFVRSLGWAGPVALLVGYVVQAVIPLLPSLVITAVTVRAYGVVAGFFIVFAGALLGAAAGYSLGRALGDPLVRALAGERARTQAHDFMNRHGTQGVLLVRLMPVLPAEVLSLVAGAARMGFRPFMLATAVGVLPVTVLVVWLSESASRLAWGLVLMSLVVGGVAFVRWVMARRAHGPAGRASRTQQDARPKTSGADSGKLPRVPAWAREQEAHDSD</sequence>
<keyword evidence="2 6" id="KW-1003">Cell membrane</keyword>
<comment type="caution">
    <text evidence="9">The sequence shown here is derived from an EMBL/GenBank/DDBJ whole genome shotgun (WGS) entry which is preliminary data.</text>
</comment>
<evidence type="ECO:0000256" key="4">
    <source>
        <dbReference type="ARBA" id="ARBA00022989"/>
    </source>
</evidence>
<comment type="caution">
    <text evidence="6">Lacks conserved residue(s) required for the propagation of feature annotation.</text>
</comment>
<dbReference type="Pfam" id="PF09335">
    <property type="entry name" value="VTT_dom"/>
    <property type="match status" value="1"/>
</dbReference>
<gene>
    <name evidence="9" type="ORF">GCM10010841_05750</name>
</gene>
<evidence type="ECO:0000313" key="10">
    <source>
        <dbReference type="Proteomes" id="UP000661918"/>
    </source>
</evidence>
<accession>A0ABQ2GJU6</accession>
<dbReference type="EMBL" id="BMOM01000003">
    <property type="protein sequence ID" value="GGM00034.1"/>
    <property type="molecule type" value="Genomic_DNA"/>
</dbReference>
<evidence type="ECO:0000256" key="6">
    <source>
        <dbReference type="RuleBase" id="RU366058"/>
    </source>
</evidence>
<feature type="transmembrane region" description="Helical" evidence="6">
    <location>
        <begin position="100"/>
        <end position="124"/>
    </location>
</feature>
<dbReference type="PANTHER" id="PTHR12677:SF59">
    <property type="entry name" value="GOLGI APPARATUS MEMBRANE PROTEIN TVP38-RELATED"/>
    <property type="match status" value="1"/>
</dbReference>
<dbReference type="InterPro" id="IPR032816">
    <property type="entry name" value="VTT_dom"/>
</dbReference>
<keyword evidence="10" id="KW-1185">Reference proteome</keyword>
<feature type="region of interest" description="Disordered" evidence="7">
    <location>
        <begin position="238"/>
        <end position="277"/>
    </location>
</feature>
<keyword evidence="5 6" id="KW-0472">Membrane</keyword>
<dbReference type="Proteomes" id="UP000661918">
    <property type="component" value="Unassembled WGS sequence"/>
</dbReference>
<evidence type="ECO:0000256" key="1">
    <source>
        <dbReference type="ARBA" id="ARBA00004651"/>
    </source>
</evidence>
<feature type="domain" description="VTT" evidence="8">
    <location>
        <begin position="88"/>
        <end position="203"/>
    </location>
</feature>
<comment type="similarity">
    <text evidence="6">Belongs to the TVP38/TMEM64 family.</text>
</comment>
<protein>
    <recommendedName>
        <fullName evidence="6">TVP38/TMEM64 family membrane protein</fullName>
    </recommendedName>
</protein>
<comment type="subcellular location">
    <subcellularLocation>
        <location evidence="1 6">Cell membrane</location>
        <topology evidence="1 6">Multi-pass membrane protein</topology>
    </subcellularLocation>
</comment>
<proteinExistence type="inferred from homology"/>
<dbReference type="InterPro" id="IPR015414">
    <property type="entry name" value="TMEM64"/>
</dbReference>
<feature type="transmembrane region" description="Helical" evidence="6">
    <location>
        <begin position="67"/>
        <end position="88"/>
    </location>
</feature>
<evidence type="ECO:0000256" key="2">
    <source>
        <dbReference type="ARBA" id="ARBA00022475"/>
    </source>
</evidence>